<sequence length="337" mass="39587">MGIDIGFQLNPQNWHINNKQSLSAQDLEIRKRIYWGCYTADHFISLLLGRPCQLRLSISTIPHSDNLPLPKNIESFEFYDPSFRYKVALPLKKNVSLFSLSANYFYKIFIAEKRVKITELHEYNHEVMKWRRELPENLSWNQNNLKSDKYDPCVMGLRYTYYIMLLCFNRPFLSSHTDNSDNSPMLICYEIINDLYIVILKFLKDFNAKEKTSLLITYASIMSISVILTSLENSPNEELDIKLDLFLKVLKFGNWKLSRKSYELICLNINKDDKENIDNARYTQIESREFPTPDIIKMDGQEDFFGDFAIPSLESFINFNEDLFNINDALGFADLFD</sequence>
<reference evidence="8 9" key="1">
    <citation type="submission" date="2015-11" db="EMBL/GenBank/DDBJ databases">
        <title>The genome of Debaryomyces fabryi.</title>
        <authorList>
            <person name="Tafer H."/>
            <person name="Lopandic K."/>
        </authorList>
    </citation>
    <scope>NUCLEOTIDE SEQUENCE [LARGE SCALE GENOMIC DNA]</scope>
    <source>
        <strain evidence="8 9">CBS 789</strain>
    </source>
</reference>
<keyword evidence="5" id="KW-0804">Transcription</keyword>
<proteinExistence type="predicted"/>
<evidence type="ECO:0000256" key="1">
    <source>
        <dbReference type="ARBA" id="ARBA00022723"/>
    </source>
</evidence>
<dbReference type="Pfam" id="PF04082">
    <property type="entry name" value="Fungal_trans"/>
    <property type="match status" value="1"/>
</dbReference>
<organism evidence="8 9">
    <name type="scientific">Debaryomyces fabryi</name>
    <dbReference type="NCBI Taxonomy" id="58627"/>
    <lineage>
        <taxon>Eukaryota</taxon>
        <taxon>Fungi</taxon>
        <taxon>Dikarya</taxon>
        <taxon>Ascomycota</taxon>
        <taxon>Saccharomycotina</taxon>
        <taxon>Pichiomycetes</taxon>
        <taxon>Debaryomycetaceae</taxon>
        <taxon>Debaryomyces</taxon>
    </lineage>
</organism>
<evidence type="ECO:0000259" key="7">
    <source>
        <dbReference type="Pfam" id="PF04082"/>
    </source>
</evidence>
<evidence type="ECO:0000256" key="6">
    <source>
        <dbReference type="ARBA" id="ARBA00023242"/>
    </source>
</evidence>
<comment type="caution">
    <text evidence="8">The sequence shown here is derived from an EMBL/GenBank/DDBJ whole genome shotgun (WGS) entry which is preliminary data.</text>
</comment>
<dbReference type="GeneID" id="26838511"/>
<dbReference type="GO" id="GO:0008270">
    <property type="term" value="F:zinc ion binding"/>
    <property type="evidence" value="ECO:0007669"/>
    <property type="project" value="InterPro"/>
</dbReference>
<dbReference type="PANTHER" id="PTHR31313">
    <property type="entry name" value="TY1 ENHANCER ACTIVATOR"/>
    <property type="match status" value="1"/>
</dbReference>
<evidence type="ECO:0000256" key="3">
    <source>
        <dbReference type="ARBA" id="ARBA00023015"/>
    </source>
</evidence>
<dbReference type="InterPro" id="IPR007219">
    <property type="entry name" value="XnlR_reg_dom"/>
</dbReference>
<dbReference type="GO" id="GO:0003677">
    <property type="term" value="F:DNA binding"/>
    <property type="evidence" value="ECO:0007669"/>
    <property type="project" value="UniProtKB-KW"/>
</dbReference>
<dbReference type="AlphaFoldDB" id="A0A0V1Q2F2"/>
<keyword evidence="6" id="KW-0539">Nucleus</keyword>
<keyword evidence="1" id="KW-0479">Metal-binding</keyword>
<keyword evidence="4" id="KW-0238">DNA-binding</keyword>
<keyword evidence="3" id="KW-0805">Transcription regulation</keyword>
<evidence type="ECO:0000256" key="5">
    <source>
        <dbReference type="ARBA" id="ARBA00023163"/>
    </source>
</evidence>
<dbReference type="PANTHER" id="PTHR31313:SF81">
    <property type="entry name" value="TY1 ENHANCER ACTIVATOR"/>
    <property type="match status" value="1"/>
</dbReference>
<dbReference type="GO" id="GO:0006351">
    <property type="term" value="P:DNA-templated transcription"/>
    <property type="evidence" value="ECO:0007669"/>
    <property type="project" value="InterPro"/>
</dbReference>
<keyword evidence="2" id="KW-0862">Zinc</keyword>
<name>A0A0V1Q2F2_9ASCO</name>
<evidence type="ECO:0000256" key="4">
    <source>
        <dbReference type="ARBA" id="ARBA00023125"/>
    </source>
</evidence>
<accession>A0A0V1Q2F2</accession>
<dbReference type="OrthoDB" id="4025267at2759"/>
<dbReference type="CDD" id="cd12148">
    <property type="entry name" value="fungal_TF_MHR"/>
    <property type="match status" value="1"/>
</dbReference>
<dbReference type="Proteomes" id="UP000054251">
    <property type="component" value="Unassembled WGS sequence"/>
</dbReference>
<evidence type="ECO:0000313" key="9">
    <source>
        <dbReference type="Proteomes" id="UP000054251"/>
    </source>
</evidence>
<keyword evidence="9" id="KW-1185">Reference proteome</keyword>
<dbReference type="EMBL" id="LMYN01000021">
    <property type="protein sequence ID" value="KSA02702.1"/>
    <property type="molecule type" value="Genomic_DNA"/>
</dbReference>
<protein>
    <recommendedName>
        <fullName evidence="7">Xylanolytic transcriptional activator regulatory domain-containing protein</fullName>
    </recommendedName>
</protein>
<evidence type="ECO:0000256" key="2">
    <source>
        <dbReference type="ARBA" id="ARBA00022833"/>
    </source>
</evidence>
<gene>
    <name evidence="8" type="ORF">AC631_01502</name>
</gene>
<evidence type="ECO:0000313" key="8">
    <source>
        <dbReference type="EMBL" id="KSA02702.1"/>
    </source>
</evidence>
<feature type="domain" description="Xylanolytic transcriptional activator regulatory" evidence="7">
    <location>
        <begin position="1"/>
        <end position="131"/>
    </location>
</feature>
<dbReference type="InterPro" id="IPR051615">
    <property type="entry name" value="Transcr_Regulatory_Elem"/>
</dbReference>
<dbReference type="RefSeq" id="XP_015468804.1">
    <property type="nucleotide sequence ID" value="XM_015610332.1"/>
</dbReference>